<dbReference type="HOGENOM" id="CLU_1728776_0_0_3"/>
<reference evidence="3" key="1">
    <citation type="journal article" date="2011" name="MBio">
        <title>Novel metabolic attributes of the genus Cyanothece, comprising a group of unicellular nitrogen-fixing Cyanobacteria.</title>
        <authorList>
            <person name="Bandyopadhyay A."/>
            <person name="Elvitigala T."/>
            <person name="Welsh E."/>
            <person name="Stockel J."/>
            <person name="Liberton M."/>
            <person name="Min H."/>
            <person name="Sherman L.A."/>
            <person name="Pakrasi H.B."/>
        </authorList>
    </citation>
    <scope>NUCLEOTIDE SEQUENCE [LARGE SCALE GENOMIC DNA]</scope>
    <source>
        <strain evidence="3">PCC 7822</strain>
    </source>
</reference>
<dbReference type="STRING" id="497965.Cyan7822_4318"/>
<feature type="domain" description="DUF3598" evidence="1">
    <location>
        <begin position="11"/>
        <end position="147"/>
    </location>
</feature>
<dbReference type="InterPro" id="IPR022017">
    <property type="entry name" value="BFA1-like_DUF3598"/>
</dbReference>
<evidence type="ECO:0000313" key="2">
    <source>
        <dbReference type="EMBL" id="ADN16235.1"/>
    </source>
</evidence>
<dbReference type="SUPFAM" id="SSF50814">
    <property type="entry name" value="Lipocalins"/>
    <property type="match status" value="1"/>
</dbReference>
<dbReference type="OrthoDB" id="457594at2"/>
<name>E0UA43_GLOV7</name>
<dbReference type="InterPro" id="IPR012674">
    <property type="entry name" value="Calycin"/>
</dbReference>
<accession>E0UA43</accession>
<dbReference type="Proteomes" id="UP000008206">
    <property type="component" value="Chromosome"/>
</dbReference>
<evidence type="ECO:0000313" key="3">
    <source>
        <dbReference type="Proteomes" id="UP000008206"/>
    </source>
</evidence>
<gene>
    <name evidence="2" type="ordered locus">Cyan7822_4318</name>
</gene>
<dbReference type="Pfam" id="PF12204">
    <property type="entry name" value="DUF3598_N"/>
    <property type="match status" value="1"/>
</dbReference>
<proteinExistence type="predicted"/>
<dbReference type="AlphaFoldDB" id="E0UA43"/>
<keyword evidence="3" id="KW-1185">Reference proteome</keyword>
<dbReference type="EMBL" id="CP002198">
    <property type="protein sequence ID" value="ADN16235.1"/>
    <property type="molecule type" value="Genomic_DNA"/>
</dbReference>
<dbReference type="eggNOG" id="ENOG502ZCGU">
    <property type="taxonomic scope" value="Bacteria"/>
</dbReference>
<organism evidence="2 3">
    <name type="scientific">Gloeothece verrucosa (strain PCC 7822)</name>
    <name type="common">Cyanothece sp. (strain PCC 7822)</name>
    <dbReference type="NCBI Taxonomy" id="497965"/>
    <lineage>
        <taxon>Bacteria</taxon>
        <taxon>Bacillati</taxon>
        <taxon>Cyanobacteriota</taxon>
        <taxon>Cyanophyceae</taxon>
        <taxon>Oscillatoriophycideae</taxon>
        <taxon>Chroococcales</taxon>
        <taxon>Aphanothecaceae</taxon>
        <taxon>Gloeothece</taxon>
        <taxon>Gloeothece verrucosa</taxon>
    </lineage>
</organism>
<sequence length="149" mass="18033">MTNIREAMPVLARHEGEWQGTYTLIDINGQILDHHQSHLSCQFPSDKPDTYYQVNRYSWPDGKVQEFHFPGIYRDKKVWFDTERLNGYSWEADDSTLILWLTYKGIPEEMYIYEMIQISPCNNHRARTWHWFKNNQIYQRTLIQESRIT</sequence>
<dbReference type="KEGG" id="cyj:Cyan7822_4318"/>
<dbReference type="Gene3D" id="2.40.128.20">
    <property type="match status" value="1"/>
</dbReference>
<evidence type="ECO:0000259" key="1">
    <source>
        <dbReference type="Pfam" id="PF12204"/>
    </source>
</evidence>
<protein>
    <recommendedName>
        <fullName evidence="1">DUF3598 domain-containing protein</fullName>
    </recommendedName>
</protein>
<dbReference type="RefSeq" id="WP_013324298.1">
    <property type="nucleotide sequence ID" value="NC_014501.1"/>
</dbReference>